<evidence type="ECO:0000256" key="5">
    <source>
        <dbReference type="ARBA" id="ARBA00022801"/>
    </source>
</evidence>
<keyword evidence="5 8" id="KW-0378">Hydrolase</keyword>
<evidence type="ECO:0000256" key="6">
    <source>
        <dbReference type="ARBA" id="ARBA00022825"/>
    </source>
</evidence>
<dbReference type="GO" id="GO:0006508">
    <property type="term" value="P:proteolysis"/>
    <property type="evidence" value="ECO:0007669"/>
    <property type="project" value="UniProtKB-KW"/>
</dbReference>
<dbReference type="RefSeq" id="WP_088249053.1">
    <property type="nucleotide sequence ID" value="NZ_BNAM01000003.1"/>
</dbReference>
<feature type="chain" id="PRO_5012738182" evidence="11">
    <location>
        <begin position="21"/>
        <end position="592"/>
    </location>
</feature>
<dbReference type="PANTHER" id="PTHR43806:SF11">
    <property type="entry name" value="CEREVISIN-RELATED"/>
    <property type="match status" value="1"/>
</dbReference>
<dbReference type="InterPro" id="IPR003137">
    <property type="entry name" value="PA_domain"/>
</dbReference>
<feature type="active site" description="Charge relay system" evidence="7 8">
    <location>
        <position position="533"/>
    </location>
</feature>
<dbReference type="Pfam" id="PF00082">
    <property type="entry name" value="Peptidase_S8"/>
    <property type="match status" value="2"/>
</dbReference>
<dbReference type="SUPFAM" id="SSF52743">
    <property type="entry name" value="Subtilisin-like"/>
    <property type="match status" value="1"/>
</dbReference>
<name>A0A246BI85_9DEIO</name>
<dbReference type="AlphaFoldDB" id="A0A246BI85"/>
<dbReference type="InterPro" id="IPR000209">
    <property type="entry name" value="Peptidase_S8/S53_dom"/>
</dbReference>
<dbReference type="PRINTS" id="PR00723">
    <property type="entry name" value="SUBTILISIN"/>
</dbReference>
<evidence type="ECO:0000256" key="1">
    <source>
        <dbReference type="ARBA" id="ARBA00011073"/>
    </source>
</evidence>
<dbReference type="Pfam" id="PF02225">
    <property type="entry name" value="PA"/>
    <property type="match status" value="1"/>
</dbReference>
<dbReference type="PROSITE" id="PS00138">
    <property type="entry name" value="SUBTILASE_SER"/>
    <property type="match status" value="1"/>
</dbReference>
<keyword evidence="3 8" id="KW-0645">Protease</keyword>
<comment type="caution">
    <text evidence="14">The sequence shown here is derived from an EMBL/GenBank/DDBJ whole genome shotgun (WGS) entry which is preliminary data.</text>
</comment>
<keyword evidence="2" id="KW-0134">Cell wall</keyword>
<comment type="similarity">
    <text evidence="1 8 9">Belongs to the peptidase S8 family.</text>
</comment>
<evidence type="ECO:0000256" key="9">
    <source>
        <dbReference type="RuleBase" id="RU003355"/>
    </source>
</evidence>
<dbReference type="PROSITE" id="PS51257">
    <property type="entry name" value="PROKAR_LIPOPROTEIN"/>
    <property type="match status" value="1"/>
</dbReference>
<feature type="active site" description="Charge relay system" evidence="7 8">
    <location>
        <position position="192"/>
    </location>
</feature>
<gene>
    <name evidence="14" type="ORF">CBQ26_12970</name>
</gene>
<evidence type="ECO:0000259" key="13">
    <source>
        <dbReference type="Pfam" id="PF02225"/>
    </source>
</evidence>
<protein>
    <submittedName>
        <fullName evidence="14">Serine protease</fullName>
    </submittedName>
</protein>
<dbReference type="EMBL" id="NHMK01000020">
    <property type="protein sequence ID" value="OWL94965.1"/>
    <property type="molecule type" value="Genomic_DNA"/>
</dbReference>
<dbReference type="Gene3D" id="3.50.30.30">
    <property type="match status" value="1"/>
</dbReference>
<dbReference type="InterPro" id="IPR037045">
    <property type="entry name" value="S8pro/Inhibitor_I9_sf"/>
</dbReference>
<dbReference type="Proteomes" id="UP000197208">
    <property type="component" value="Unassembled WGS sequence"/>
</dbReference>
<dbReference type="OrthoDB" id="9798386at2"/>
<keyword evidence="6 8" id="KW-0720">Serine protease</keyword>
<dbReference type="SUPFAM" id="SSF54897">
    <property type="entry name" value="Protease propeptides/inhibitors"/>
    <property type="match status" value="1"/>
</dbReference>
<evidence type="ECO:0000259" key="12">
    <source>
        <dbReference type="Pfam" id="PF00082"/>
    </source>
</evidence>
<accession>A0A246BI85</accession>
<keyword evidence="2" id="KW-0964">Secreted</keyword>
<feature type="compositionally biased region" description="Polar residues" evidence="10">
    <location>
        <begin position="125"/>
        <end position="139"/>
    </location>
</feature>
<evidence type="ECO:0000256" key="8">
    <source>
        <dbReference type="PROSITE-ProRule" id="PRU01240"/>
    </source>
</evidence>
<dbReference type="InterPro" id="IPR023827">
    <property type="entry name" value="Peptidase_S8_Asp-AS"/>
</dbReference>
<dbReference type="Gene3D" id="3.30.70.80">
    <property type="entry name" value="Peptidase S8 propeptide/proteinase inhibitor I9"/>
    <property type="match status" value="1"/>
</dbReference>
<evidence type="ECO:0000256" key="4">
    <source>
        <dbReference type="ARBA" id="ARBA00022729"/>
    </source>
</evidence>
<dbReference type="PROSITE" id="PS51892">
    <property type="entry name" value="SUBTILASE"/>
    <property type="match status" value="1"/>
</dbReference>
<evidence type="ECO:0000313" key="15">
    <source>
        <dbReference type="Proteomes" id="UP000197208"/>
    </source>
</evidence>
<dbReference type="PROSITE" id="PS00136">
    <property type="entry name" value="SUBTILASE_ASP"/>
    <property type="match status" value="1"/>
</dbReference>
<organism evidence="14 15">
    <name type="scientific">Deinococcus indicus</name>
    <dbReference type="NCBI Taxonomy" id="223556"/>
    <lineage>
        <taxon>Bacteria</taxon>
        <taxon>Thermotogati</taxon>
        <taxon>Deinococcota</taxon>
        <taxon>Deinococci</taxon>
        <taxon>Deinococcales</taxon>
        <taxon>Deinococcaceae</taxon>
        <taxon>Deinococcus</taxon>
    </lineage>
</organism>
<evidence type="ECO:0000313" key="14">
    <source>
        <dbReference type="EMBL" id="OWL94965.1"/>
    </source>
</evidence>
<proteinExistence type="inferred from homology"/>
<dbReference type="PANTHER" id="PTHR43806">
    <property type="entry name" value="PEPTIDASE S8"/>
    <property type="match status" value="1"/>
</dbReference>
<feature type="signal peptide" evidence="11">
    <location>
        <begin position="1"/>
        <end position="20"/>
    </location>
</feature>
<keyword evidence="4 11" id="KW-0732">Signal</keyword>
<sequence>MNRTHALLATTLALTLAACGQPTTVAPDAAAPTAPVAGTPAGTDSYLVGFRQPLTAQNLGGQELAAQAAVQAQAITAAGGVISSQWADISAAAVRLNPAALAALRANPSVEYVEQEAVHRAQGRPSGTSDARPASTLSAQGATLSAQRLGAQALYAPSGEFTWGDNALRVPALRAAGYTGASTTRVAVCVLDTGIDGNHPEFQRKLTGFKNFVTTETNRNDPYALNDVDGHGTHVAGTVFAQYGAGTGAAGLLGGMDSAGVGGVATGANLFVGRVLGDTGSGSSSGIINGVNWCVAQLKSQGGTQDRVVVSMSLGGGSKSQTEQRAYTAAYNKGALIIAATGNDGAAVSYPAAYTQVAGVAAVDSNLAKADFSNFGTQVDLSGPGVAVLSPVPLGQGTAASASGGGVTFTDVQAADKTGRGSFTGAVVAAGGTNNEFCGAGTRNAALNGNIALIARGTCSFEEKTANAVASGARGVMIYNNAAGALGISLTNTYAVPVVGIQQADGQALLGKLPASGTVAVTSADYAYLDGTSMATPHVSAAAAVVWAAKPTLTNTGLLNLLTSTARDLGTAGRDNNFGYGLVDPLKAITGQ</sequence>
<feature type="active site" description="Charge relay system" evidence="7 8">
    <location>
        <position position="231"/>
    </location>
</feature>
<feature type="region of interest" description="Disordered" evidence="10">
    <location>
        <begin position="118"/>
        <end position="139"/>
    </location>
</feature>
<feature type="domain" description="Peptidase S8/S53" evidence="12">
    <location>
        <begin position="185"/>
        <end position="387"/>
    </location>
</feature>
<feature type="domain" description="PA" evidence="13">
    <location>
        <begin position="424"/>
        <end position="509"/>
    </location>
</feature>
<evidence type="ECO:0000256" key="7">
    <source>
        <dbReference type="PIRSR" id="PIRSR615500-1"/>
    </source>
</evidence>
<dbReference type="InterPro" id="IPR023828">
    <property type="entry name" value="Peptidase_S8_Ser-AS"/>
</dbReference>
<dbReference type="GO" id="GO:0004252">
    <property type="term" value="F:serine-type endopeptidase activity"/>
    <property type="evidence" value="ECO:0007669"/>
    <property type="project" value="UniProtKB-UniRule"/>
</dbReference>
<reference evidence="14 15" key="1">
    <citation type="submission" date="2017-05" db="EMBL/GenBank/DDBJ databases">
        <title>De novo genome assembly of Deniococcus indicus strain DR1.</title>
        <authorList>
            <person name="Chauhan D."/>
            <person name="Yennamalli R.M."/>
            <person name="Priyadarshini R."/>
        </authorList>
    </citation>
    <scope>NUCLEOTIDE SEQUENCE [LARGE SCALE GENOMIC DNA]</scope>
    <source>
        <strain evidence="14 15">DR1</strain>
    </source>
</reference>
<dbReference type="Gene3D" id="3.40.50.200">
    <property type="entry name" value="Peptidase S8/S53 domain"/>
    <property type="match status" value="1"/>
</dbReference>
<feature type="domain" description="Peptidase S8/S53" evidence="12">
    <location>
        <begin position="519"/>
        <end position="581"/>
    </location>
</feature>
<dbReference type="InterPro" id="IPR050131">
    <property type="entry name" value="Peptidase_S8_subtilisin-like"/>
</dbReference>
<keyword evidence="15" id="KW-1185">Reference proteome</keyword>
<evidence type="ECO:0000256" key="3">
    <source>
        <dbReference type="ARBA" id="ARBA00022670"/>
    </source>
</evidence>
<dbReference type="InterPro" id="IPR036852">
    <property type="entry name" value="Peptidase_S8/S53_dom_sf"/>
</dbReference>
<dbReference type="GO" id="GO:0005615">
    <property type="term" value="C:extracellular space"/>
    <property type="evidence" value="ECO:0007669"/>
    <property type="project" value="TreeGrafter"/>
</dbReference>
<evidence type="ECO:0000256" key="10">
    <source>
        <dbReference type="SAM" id="MobiDB-lite"/>
    </source>
</evidence>
<evidence type="ECO:0000256" key="2">
    <source>
        <dbReference type="ARBA" id="ARBA00022512"/>
    </source>
</evidence>
<dbReference type="InterPro" id="IPR015500">
    <property type="entry name" value="Peptidase_S8_subtilisin-rel"/>
</dbReference>
<evidence type="ECO:0000256" key="11">
    <source>
        <dbReference type="SAM" id="SignalP"/>
    </source>
</evidence>